<name>A0ABV9CB83_9ACTN</name>
<sequence>MYDRQPLPDVDPDPIRARAIRQLHLKRGLKLHALIYVMANVIQVVVWFAYTSEQFFWPLWSLLGWGIGLVFHIWAVYSGASLDEARIEREVNRIHGGAGR</sequence>
<evidence type="ECO:0000313" key="4">
    <source>
        <dbReference type="Proteomes" id="UP001596004"/>
    </source>
</evidence>
<reference evidence="4" key="1">
    <citation type="journal article" date="2019" name="Int. J. Syst. Evol. Microbiol.">
        <title>The Global Catalogue of Microorganisms (GCM) 10K type strain sequencing project: providing services to taxonomists for standard genome sequencing and annotation.</title>
        <authorList>
            <consortium name="The Broad Institute Genomics Platform"/>
            <consortium name="The Broad Institute Genome Sequencing Center for Infectious Disease"/>
            <person name="Wu L."/>
            <person name="Ma J."/>
        </authorList>
    </citation>
    <scope>NUCLEOTIDE SEQUENCE [LARGE SCALE GENOMIC DNA]</scope>
    <source>
        <strain evidence="4">CGMCC 4.7132</strain>
    </source>
</reference>
<feature type="transmembrane region" description="Helical" evidence="1">
    <location>
        <begin position="31"/>
        <end position="50"/>
    </location>
</feature>
<keyword evidence="1" id="KW-0472">Membrane</keyword>
<keyword evidence="1" id="KW-1133">Transmembrane helix</keyword>
<dbReference type="EMBL" id="JBHSFP010000002">
    <property type="protein sequence ID" value="MFC4529887.1"/>
    <property type="molecule type" value="Genomic_DNA"/>
</dbReference>
<proteinExistence type="predicted"/>
<protein>
    <submittedName>
        <fullName evidence="3">2TM domain-containing protein</fullName>
    </submittedName>
</protein>
<dbReference type="Proteomes" id="UP001596004">
    <property type="component" value="Unassembled WGS sequence"/>
</dbReference>
<dbReference type="Pfam" id="PF13239">
    <property type="entry name" value="2TM"/>
    <property type="match status" value="1"/>
</dbReference>
<organism evidence="3 4">
    <name type="scientific">Sphaerisporangium dianthi</name>
    <dbReference type="NCBI Taxonomy" id="1436120"/>
    <lineage>
        <taxon>Bacteria</taxon>
        <taxon>Bacillati</taxon>
        <taxon>Actinomycetota</taxon>
        <taxon>Actinomycetes</taxon>
        <taxon>Streptosporangiales</taxon>
        <taxon>Streptosporangiaceae</taxon>
        <taxon>Sphaerisporangium</taxon>
    </lineage>
</organism>
<keyword evidence="4" id="KW-1185">Reference proteome</keyword>
<feature type="transmembrane region" description="Helical" evidence="1">
    <location>
        <begin position="56"/>
        <end position="77"/>
    </location>
</feature>
<comment type="caution">
    <text evidence="3">The sequence shown here is derived from an EMBL/GenBank/DDBJ whole genome shotgun (WGS) entry which is preliminary data.</text>
</comment>
<evidence type="ECO:0000256" key="1">
    <source>
        <dbReference type="SAM" id="Phobius"/>
    </source>
</evidence>
<dbReference type="RefSeq" id="WP_380836902.1">
    <property type="nucleotide sequence ID" value="NZ_JBHSFP010000002.1"/>
</dbReference>
<accession>A0ABV9CB83</accession>
<keyword evidence="1" id="KW-0812">Transmembrane</keyword>
<gene>
    <name evidence="3" type="ORF">ACFO60_03845</name>
</gene>
<evidence type="ECO:0000259" key="2">
    <source>
        <dbReference type="Pfam" id="PF13239"/>
    </source>
</evidence>
<feature type="domain" description="2TM" evidence="2">
    <location>
        <begin position="18"/>
        <end position="89"/>
    </location>
</feature>
<evidence type="ECO:0000313" key="3">
    <source>
        <dbReference type="EMBL" id="MFC4529887.1"/>
    </source>
</evidence>
<dbReference type="InterPro" id="IPR025698">
    <property type="entry name" value="2TM_dom"/>
</dbReference>